<evidence type="ECO:0000256" key="9">
    <source>
        <dbReference type="RuleBase" id="RU369079"/>
    </source>
</evidence>
<evidence type="ECO:0000313" key="11">
    <source>
        <dbReference type="EMBL" id="SHH36175.1"/>
    </source>
</evidence>
<protein>
    <recommendedName>
        <fullName evidence="9">TRAP transporter small permease protein</fullName>
    </recommendedName>
</protein>
<dbReference type="GO" id="GO:0022857">
    <property type="term" value="F:transmembrane transporter activity"/>
    <property type="evidence" value="ECO:0007669"/>
    <property type="project" value="UniProtKB-UniRule"/>
</dbReference>
<evidence type="ECO:0000256" key="1">
    <source>
        <dbReference type="ARBA" id="ARBA00004429"/>
    </source>
</evidence>
<dbReference type="PANTHER" id="PTHR35011">
    <property type="entry name" value="2,3-DIKETO-L-GULONATE TRAP TRANSPORTER SMALL PERMEASE PROTEIN YIAM"/>
    <property type="match status" value="1"/>
</dbReference>
<evidence type="ECO:0000259" key="10">
    <source>
        <dbReference type="Pfam" id="PF04290"/>
    </source>
</evidence>
<dbReference type="Proteomes" id="UP000184226">
    <property type="component" value="Unassembled WGS sequence"/>
</dbReference>
<dbReference type="OrthoDB" id="5420906at2"/>
<dbReference type="AlphaFoldDB" id="A0A1M5SCH5"/>
<feature type="transmembrane region" description="Helical" evidence="9">
    <location>
        <begin position="14"/>
        <end position="31"/>
    </location>
</feature>
<name>A0A1M5SCH5_9BURK</name>
<keyword evidence="5 9" id="KW-0812">Transmembrane</keyword>
<keyword evidence="12" id="KW-1185">Reference proteome</keyword>
<evidence type="ECO:0000256" key="2">
    <source>
        <dbReference type="ARBA" id="ARBA00022448"/>
    </source>
</evidence>
<keyword evidence="3" id="KW-1003">Cell membrane</keyword>
<keyword evidence="6 9" id="KW-1133">Transmembrane helix</keyword>
<evidence type="ECO:0000313" key="12">
    <source>
        <dbReference type="Proteomes" id="UP000184226"/>
    </source>
</evidence>
<accession>A0A1M5SCH5</accession>
<comment type="subcellular location">
    <subcellularLocation>
        <location evidence="1 9">Cell inner membrane</location>
        <topology evidence="1 9">Multi-pass membrane protein</topology>
    </subcellularLocation>
</comment>
<dbReference type="Pfam" id="PF04290">
    <property type="entry name" value="DctQ"/>
    <property type="match status" value="1"/>
</dbReference>
<dbReference type="InterPro" id="IPR007387">
    <property type="entry name" value="TRAP_DctQ"/>
</dbReference>
<dbReference type="STRING" id="658167.SAMN04488135_10342"/>
<evidence type="ECO:0000256" key="7">
    <source>
        <dbReference type="ARBA" id="ARBA00023136"/>
    </source>
</evidence>
<feature type="domain" description="Tripartite ATP-independent periplasmic transporters DctQ component" evidence="10">
    <location>
        <begin position="27"/>
        <end position="157"/>
    </location>
</feature>
<sequence length="161" mass="17946">MHSFVHIIGRVNEWVGRAAGLLILLVVFIIAREVIARSVFHSPSLWADESMTYIAGFVYVLGGGYALLHRRHVTVDIVYGLLGWRGRRVCDVLAFVLFTAYCLTLIWFGWDMAMTSLGQGETSGTLWNPLIWPVKFAIPLGGLLLLLQGIANLVQDFSSRP</sequence>
<comment type="function">
    <text evidence="9">Part of the tripartite ATP-independent periplasmic (TRAP) transport system.</text>
</comment>
<evidence type="ECO:0000256" key="6">
    <source>
        <dbReference type="ARBA" id="ARBA00022989"/>
    </source>
</evidence>
<evidence type="ECO:0000256" key="5">
    <source>
        <dbReference type="ARBA" id="ARBA00022692"/>
    </source>
</evidence>
<keyword evidence="7 9" id="KW-0472">Membrane</keyword>
<evidence type="ECO:0000256" key="3">
    <source>
        <dbReference type="ARBA" id="ARBA00022475"/>
    </source>
</evidence>
<evidence type="ECO:0000256" key="4">
    <source>
        <dbReference type="ARBA" id="ARBA00022519"/>
    </source>
</evidence>
<dbReference type="RefSeq" id="WP_073102245.1">
    <property type="nucleotide sequence ID" value="NZ_FQXE01000003.1"/>
</dbReference>
<evidence type="ECO:0000256" key="8">
    <source>
        <dbReference type="ARBA" id="ARBA00038436"/>
    </source>
</evidence>
<keyword evidence="4 9" id="KW-0997">Cell inner membrane</keyword>
<dbReference type="GO" id="GO:0005886">
    <property type="term" value="C:plasma membrane"/>
    <property type="evidence" value="ECO:0007669"/>
    <property type="project" value="UniProtKB-SubCell"/>
</dbReference>
<keyword evidence="2 9" id="KW-0813">Transport</keyword>
<feature type="transmembrane region" description="Helical" evidence="9">
    <location>
        <begin position="51"/>
        <end position="68"/>
    </location>
</feature>
<dbReference type="InterPro" id="IPR055348">
    <property type="entry name" value="DctQ"/>
</dbReference>
<organism evidence="11 12">
    <name type="scientific">Pollutimonas bauzanensis</name>
    <dbReference type="NCBI Taxonomy" id="658167"/>
    <lineage>
        <taxon>Bacteria</taxon>
        <taxon>Pseudomonadati</taxon>
        <taxon>Pseudomonadota</taxon>
        <taxon>Betaproteobacteria</taxon>
        <taxon>Burkholderiales</taxon>
        <taxon>Alcaligenaceae</taxon>
        <taxon>Pollutimonas</taxon>
    </lineage>
</organism>
<proteinExistence type="inferred from homology"/>
<feature type="transmembrane region" description="Helical" evidence="9">
    <location>
        <begin position="89"/>
        <end position="110"/>
    </location>
</feature>
<reference evidence="11 12" key="1">
    <citation type="submission" date="2016-11" db="EMBL/GenBank/DDBJ databases">
        <authorList>
            <person name="Jaros S."/>
            <person name="Januszkiewicz K."/>
            <person name="Wedrychowicz H."/>
        </authorList>
    </citation>
    <scope>NUCLEOTIDE SEQUENCE [LARGE SCALE GENOMIC DNA]</scope>
    <source>
        <strain evidence="11 12">CGMCC 1.10190</strain>
    </source>
</reference>
<comment type="similarity">
    <text evidence="8 9">Belongs to the TRAP transporter small permease family.</text>
</comment>
<feature type="transmembrane region" description="Helical" evidence="9">
    <location>
        <begin position="130"/>
        <end position="154"/>
    </location>
</feature>
<dbReference type="EMBL" id="FQXE01000003">
    <property type="protein sequence ID" value="SHH36175.1"/>
    <property type="molecule type" value="Genomic_DNA"/>
</dbReference>
<dbReference type="PANTHER" id="PTHR35011:SF4">
    <property type="entry name" value="SLL1102 PROTEIN"/>
    <property type="match status" value="1"/>
</dbReference>
<gene>
    <name evidence="11" type="ORF">SAMN04488135_10342</name>
</gene>
<comment type="subunit">
    <text evidence="9">The complex comprises the extracytoplasmic solute receptor protein and the two transmembrane proteins.</text>
</comment>